<keyword evidence="4" id="KW-1185">Reference proteome</keyword>
<evidence type="ECO:0000259" key="2">
    <source>
        <dbReference type="Pfam" id="PF00582"/>
    </source>
</evidence>
<dbReference type="Proteomes" id="UP001056937">
    <property type="component" value="Plasmid p1"/>
</dbReference>
<dbReference type="InterPro" id="IPR014729">
    <property type="entry name" value="Rossmann-like_a/b/a_fold"/>
</dbReference>
<evidence type="ECO:0000313" key="3">
    <source>
        <dbReference type="EMBL" id="USI75182.1"/>
    </source>
</evidence>
<dbReference type="PANTHER" id="PTHR46268:SF6">
    <property type="entry name" value="UNIVERSAL STRESS PROTEIN UP12"/>
    <property type="match status" value="1"/>
</dbReference>
<dbReference type="InterPro" id="IPR006016">
    <property type="entry name" value="UspA"/>
</dbReference>
<keyword evidence="3" id="KW-0614">Plasmid</keyword>
<dbReference type="RefSeq" id="WP_252168994.1">
    <property type="nucleotide sequence ID" value="NZ_CP084932.1"/>
</dbReference>
<evidence type="ECO:0000313" key="4">
    <source>
        <dbReference type="Proteomes" id="UP001056937"/>
    </source>
</evidence>
<feature type="domain" description="UspA" evidence="2">
    <location>
        <begin position="14"/>
        <end position="161"/>
    </location>
</feature>
<dbReference type="InterPro" id="IPR006015">
    <property type="entry name" value="Universal_stress_UspA"/>
</dbReference>
<sequence length="171" mass="18410">MAALQIGQEDSNQMFKKILVGIDGTESTENVVGIAADLARHFEAELHVVCAVDPAYFLDEPDGARPTPVDEIDYPAAAIEREGADSLVRQTVLELRARAVNAFGSVVPGEPVTMILETAHKLACDTIVLGHRHLSWLGRLTERSVCHELLEKSPIPVLVVPAEPAPASASR</sequence>
<accession>A0ABY4XE01</accession>
<proteinExistence type="inferred from homology"/>
<name>A0ABY4XE01_9SPHN</name>
<reference evidence="3" key="1">
    <citation type="journal article" date="2022" name="Toxins">
        <title>Genomic Analysis of Sphingopyxis sp. USTB-05 for Biodegrading Cyanobacterial Hepatotoxins.</title>
        <authorList>
            <person name="Liu C."/>
            <person name="Xu Q."/>
            <person name="Zhao Z."/>
            <person name="Zhang H."/>
            <person name="Liu X."/>
            <person name="Yin C."/>
            <person name="Liu Y."/>
            <person name="Yan H."/>
        </authorList>
    </citation>
    <scope>NUCLEOTIDE SEQUENCE</scope>
    <source>
        <strain evidence="3">NBD5</strain>
    </source>
</reference>
<gene>
    <name evidence="3" type="ORF">LHA26_19290</name>
</gene>
<dbReference type="CDD" id="cd00293">
    <property type="entry name" value="USP-like"/>
    <property type="match status" value="1"/>
</dbReference>
<dbReference type="PRINTS" id="PR01438">
    <property type="entry name" value="UNVRSLSTRESS"/>
</dbReference>
<dbReference type="PANTHER" id="PTHR46268">
    <property type="entry name" value="STRESS RESPONSE PROTEIN NHAX"/>
    <property type="match status" value="1"/>
</dbReference>
<geneLocation type="plasmid" evidence="3 4">
    <name>p1</name>
</geneLocation>
<evidence type="ECO:0000256" key="1">
    <source>
        <dbReference type="ARBA" id="ARBA00008791"/>
    </source>
</evidence>
<organism evidence="3 4">
    <name type="scientific">Sphingomonas morindae</name>
    <dbReference type="NCBI Taxonomy" id="1541170"/>
    <lineage>
        <taxon>Bacteria</taxon>
        <taxon>Pseudomonadati</taxon>
        <taxon>Pseudomonadota</taxon>
        <taxon>Alphaproteobacteria</taxon>
        <taxon>Sphingomonadales</taxon>
        <taxon>Sphingomonadaceae</taxon>
        <taxon>Sphingomonas</taxon>
    </lineage>
</organism>
<comment type="similarity">
    <text evidence="1">Belongs to the universal stress protein A family.</text>
</comment>
<dbReference type="Gene3D" id="3.40.50.620">
    <property type="entry name" value="HUPs"/>
    <property type="match status" value="1"/>
</dbReference>
<dbReference type="EMBL" id="CP084932">
    <property type="protein sequence ID" value="USI75182.1"/>
    <property type="molecule type" value="Genomic_DNA"/>
</dbReference>
<dbReference type="SUPFAM" id="SSF52402">
    <property type="entry name" value="Adenine nucleotide alpha hydrolases-like"/>
    <property type="match status" value="1"/>
</dbReference>
<protein>
    <submittedName>
        <fullName evidence="3">Universal stress protein</fullName>
    </submittedName>
</protein>
<dbReference type="Pfam" id="PF00582">
    <property type="entry name" value="Usp"/>
    <property type="match status" value="1"/>
</dbReference>